<feature type="transmembrane region" description="Helical" evidence="2">
    <location>
        <begin position="87"/>
        <end position="107"/>
    </location>
</feature>
<reference evidence="3 4" key="1">
    <citation type="submission" date="2019-02" db="EMBL/GenBank/DDBJ databases">
        <title>Sequencing the genomes of 1000 actinobacteria strains.</title>
        <authorList>
            <person name="Klenk H.-P."/>
        </authorList>
    </citation>
    <scope>NUCLEOTIDE SEQUENCE [LARGE SCALE GENOMIC DNA]</scope>
    <source>
        <strain evidence="3 4">DSM 17364</strain>
    </source>
</reference>
<dbReference type="InterPro" id="IPR021235">
    <property type="entry name" value="DUF2637"/>
</dbReference>
<comment type="caution">
    <text evidence="3">The sequence shown here is derived from an EMBL/GenBank/DDBJ whole genome shotgun (WGS) entry which is preliminary data.</text>
</comment>
<proteinExistence type="predicted"/>
<keyword evidence="4" id="KW-1185">Reference proteome</keyword>
<organism evidence="3 4">
    <name type="scientific">Zhihengliuella halotolerans</name>
    <dbReference type="NCBI Taxonomy" id="370736"/>
    <lineage>
        <taxon>Bacteria</taxon>
        <taxon>Bacillati</taxon>
        <taxon>Actinomycetota</taxon>
        <taxon>Actinomycetes</taxon>
        <taxon>Micrococcales</taxon>
        <taxon>Micrococcaceae</taxon>
        <taxon>Zhihengliuella</taxon>
    </lineage>
</organism>
<evidence type="ECO:0000256" key="1">
    <source>
        <dbReference type="SAM" id="MobiDB-lite"/>
    </source>
</evidence>
<feature type="transmembrane region" description="Helical" evidence="2">
    <location>
        <begin position="119"/>
        <end position="143"/>
    </location>
</feature>
<dbReference type="OrthoDB" id="4480597at2"/>
<gene>
    <name evidence="3" type="ORF">EV380_2463</name>
</gene>
<feature type="transmembrane region" description="Helical" evidence="2">
    <location>
        <begin position="52"/>
        <end position="75"/>
    </location>
</feature>
<dbReference type="RefSeq" id="WP_130451371.1">
    <property type="nucleotide sequence ID" value="NZ_SHLA01000001.1"/>
</dbReference>
<dbReference type="EMBL" id="SHLA01000001">
    <property type="protein sequence ID" value="RZU62858.1"/>
    <property type="molecule type" value="Genomic_DNA"/>
</dbReference>
<dbReference type="Proteomes" id="UP000292685">
    <property type="component" value="Unassembled WGS sequence"/>
</dbReference>
<dbReference type="Pfam" id="PF10935">
    <property type="entry name" value="DUF2637"/>
    <property type="match status" value="1"/>
</dbReference>
<accession>A0A4Q8AF41</accession>
<keyword evidence="2" id="KW-0812">Transmembrane</keyword>
<sequence>MIDQDQQKIPNEPHKAVLWTAVGATVVIAIGAFVLSFAALTDLAERSGIESHLAWIWPIIVDGMIVAATVAIVALNGHPRKALVYPWALLFFGAIVSTAANSVHAILTVEGTQSGIPPVVSALVAAMPPVVLLAITHLTVHMYQKRAEAAQMRDEAQAVLDAEYAASAEAKAAERAEIEADIDAQYREFYESQLNERIHALHAEWTAAEQADPAAAAAEGLEPAFEAHDDAARQDARPAPAARVGEGDGPAPLYDDTWERIAPGTPSPRTRD</sequence>
<dbReference type="AlphaFoldDB" id="A0A4Q8AF41"/>
<keyword evidence="2" id="KW-1133">Transmembrane helix</keyword>
<protein>
    <submittedName>
        <fullName evidence="3">Uncharacterized protein DUF2637</fullName>
    </submittedName>
</protein>
<feature type="transmembrane region" description="Helical" evidence="2">
    <location>
        <begin position="16"/>
        <end position="40"/>
    </location>
</feature>
<feature type="region of interest" description="Disordered" evidence="1">
    <location>
        <begin position="228"/>
        <end position="272"/>
    </location>
</feature>
<keyword evidence="2" id="KW-0472">Membrane</keyword>
<evidence type="ECO:0000256" key="2">
    <source>
        <dbReference type="SAM" id="Phobius"/>
    </source>
</evidence>
<name>A0A4Q8AF41_9MICC</name>
<evidence type="ECO:0000313" key="4">
    <source>
        <dbReference type="Proteomes" id="UP000292685"/>
    </source>
</evidence>
<evidence type="ECO:0000313" key="3">
    <source>
        <dbReference type="EMBL" id="RZU62858.1"/>
    </source>
</evidence>